<comment type="caution">
    <text evidence="2">The sequence shown here is derived from an EMBL/GenBank/DDBJ whole genome shotgun (WGS) entry which is preliminary data.</text>
</comment>
<dbReference type="Gene3D" id="2.60.40.10">
    <property type="entry name" value="Immunoglobulins"/>
    <property type="match status" value="1"/>
</dbReference>
<gene>
    <name evidence="2" type="ORF">SK128_019875</name>
</gene>
<dbReference type="Proteomes" id="UP001381693">
    <property type="component" value="Unassembled WGS sequence"/>
</dbReference>
<dbReference type="InterPro" id="IPR013783">
    <property type="entry name" value="Ig-like_fold"/>
</dbReference>
<name>A0AAN8XEP0_HALRR</name>
<feature type="domain" description="Ig-like" evidence="1">
    <location>
        <begin position="46"/>
        <end position="122"/>
    </location>
</feature>
<dbReference type="InterPro" id="IPR007110">
    <property type="entry name" value="Ig-like_dom"/>
</dbReference>
<protein>
    <recommendedName>
        <fullName evidence="1">Ig-like domain-containing protein</fullName>
    </recommendedName>
</protein>
<dbReference type="AlphaFoldDB" id="A0AAN8XEP0"/>
<proteinExistence type="predicted"/>
<evidence type="ECO:0000259" key="1">
    <source>
        <dbReference type="PROSITE" id="PS50835"/>
    </source>
</evidence>
<dbReference type="EMBL" id="JAXCGZ010003798">
    <property type="protein sequence ID" value="KAK7083145.1"/>
    <property type="molecule type" value="Genomic_DNA"/>
</dbReference>
<accession>A0AAN8XEP0</accession>
<organism evidence="2 3">
    <name type="scientific">Halocaridina rubra</name>
    <name type="common">Hawaiian red shrimp</name>
    <dbReference type="NCBI Taxonomy" id="373956"/>
    <lineage>
        <taxon>Eukaryota</taxon>
        <taxon>Metazoa</taxon>
        <taxon>Ecdysozoa</taxon>
        <taxon>Arthropoda</taxon>
        <taxon>Crustacea</taxon>
        <taxon>Multicrustacea</taxon>
        <taxon>Malacostraca</taxon>
        <taxon>Eumalacostraca</taxon>
        <taxon>Eucarida</taxon>
        <taxon>Decapoda</taxon>
        <taxon>Pleocyemata</taxon>
        <taxon>Caridea</taxon>
        <taxon>Atyoidea</taxon>
        <taxon>Atyidae</taxon>
        <taxon>Halocaridina</taxon>
    </lineage>
</organism>
<dbReference type="InterPro" id="IPR036179">
    <property type="entry name" value="Ig-like_dom_sf"/>
</dbReference>
<keyword evidence="3" id="KW-1185">Reference proteome</keyword>
<evidence type="ECO:0000313" key="2">
    <source>
        <dbReference type="EMBL" id="KAK7083145.1"/>
    </source>
</evidence>
<reference evidence="2 3" key="1">
    <citation type="submission" date="2023-11" db="EMBL/GenBank/DDBJ databases">
        <title>Halocaridina rubra genome assembly.</title>
        <authorList>
            <person name="Smith C."/>
        </authorList>
    </citation>
    <scope>NUCLEOTIDE SEQUENCE [LARGE SCALE GENOMIC DNA]</scope>
    <source>
        <strain evidence="2">EP-1</strain>
        <tissue evidence="2">Whole</tissue>
    </source>
</reference>
<sequence>MAPSSRHKGMLRISGYLADSIIGVRIDMLEVQDEVIKVEATSAVIGRDFNITCSVQNWNDDVTFIHNNVVVDTLKDWRYDLLRYVSEDDEVINHILMVTGATEDDEGTYECYTSPSTYRSVFVPVWKLANVQLELQSNDRPNWKDSPVPINCVVEGTDPDAIGWDGCLLAKDLLYNETVQNIKGKN</sequence>
<evidence type="ECO:0000313" key="3">
    <source>
        <dbReference type="Proteomes" id="UP001381693"/>
    </source>
</evidence>
<dbReference type="SUPFAM" id="SSF48726">
    <property type="entry name" value="Immunoglobulin"/>
    <property type="match status" value="1"/>
</dbReference>
<dbReference type="PROSITE" id="PS50835">
    <property type="entry name" value="IG_LIKE"/>
    <property type="match status" value="1"/>
</dbReference>